<keyword evidence="1" id="KW-1133">Transmembrane helix</keyword>
<dbReference type="EMBL" id="JAKIKS010000068">
    <property type="protein sequence ID" value="MCL1125967.1"/>
    <property type="molecule type" value="Genomic_DNA"/>
</dbReference>
<reference evidence="2 3" key="1">
    <citation type="submission" date="2022-01" db="EMBL/GenBank/DDBJ databases">
        <title>Whole genome-based taxonomy of the Shewanellaceae.</title>
        <authorList>
            <person name="Martin-Rodriguez A.J."/>
        </authorList>
    </citation>
    <scope>NUCLEOTIDE SEQUENCE [LARGE SCALE GENOMIC DNA]</scope>
    <source>
        <strain evidence="2 3">DSM 17177</strain>
    </source>
</reference>
<protein>
    <submittedName>
        <fullName evidence="2">Uncharacterized protein</fullName>
    </submittedName>
</protein>
<accession>A0ABT0LF64</accession>
<evidence type="ECO:0000256" key="1">
    <source>
        <dbReference type="SAM" id="Phobius"/>
    </source>
</evidence>
<keyword evidence="1" id="KW-0812">Transmembrane</keyword>
<proteinExistence type="predicted"/>
<comment type="caution">
    <text evidence="2">The sequence shown here is derived from an EMBL/GenBank/DDBJ whole genome shotgun (WGS) entry which is preliminary data.</text>
</comment>
<name>A0ABT0LF64_9GAMM</name>
<keyword evidence="3" id="KW-1185">Reference proteome</keyword>
<sequence length="93" mass="9572">MHILKLSEISQVSGGMQSLTHYALLGAGIGLLCVGSAIASPITAAVAVYFGMTGPATVTGTIATSVVTGVVVAIGKDLYDDYRDEIWAFCTFS</sequence>
<evidence type="ECO:0000313" key="2">
    <source>
        <dbReference type="EMBL" id="MCL1125967.1"/>
    </source>
</evidence>
<dbReference type="RefSeq" id="WP_248941300.1">
    <property type="nucleotide sequence ID" value="NZ_JAKIKS010000068.1"/>
</dbReference>
<dbReference type="Proteomes" id="UP001203423">
    <property type="component" value="Unassembled WGS sequence"/>
</dbReference>
<keyword evidence="1" id="KW-0472">Membrane</keyword>
<feature type="transmembrane region" description="Helical" evidence="1">
    <location>
        <begin position="21"/>
        <end position="50"/>
    </location>
</feature>
<organism evidence="2 3">
    <name type="scientific">Shewanella surugensis</name>
    <dbReference type="NCBI Taxonomy" id="212020"/>
    <lineage>
        <taxon>Bacteria</taxon>
        <taxon>Pseudomonadati</taxon>
        <taxon>Pseudomonadota</taxon>
        <taxon>Gammaproteobacteria</taxon>
        <taxon>Alteromonadales</taxon>
        <taxon>Shewanellaceae</taxon>
        <taxon>Shewanella</taxon>
    </lineage>
</organism>
<gene>
    <name evidence="2" type="ORF">L2764_16180</name>
</gene>
<evidence type="ECO:0000313" key="3">
    <source>
        <dbReference type="Proteomes" id="UP001203423"/>
    </source>
</evidence>
<feature type="transmembrane region" description="Helical" evidence="1">
    <location>
        <begin position="56"/>
        <end position="75"/>
    </location>
</feature>